<feature type="signal peptide" evidence="17">
    <location>
        <begin position="1"/>
        <end position="23"/>
    </location>
</feature>
<dbReference type="InterPro" id="IPR000490">
    <property type="entry name" value="Glyco_hydro_17"/>
</dbReference>
<dbReference type="Pfam" id="PF00332">
    <property type="entry name" value="Glyco_hydro_17"/>
    <property type="match status" value="1"/>
</dbReference>
<accession>A0A0K9NJ10</accession>
<keyword evidence="5" id="KW-1003">Cell membrane</keyword>
<dbReference type="PROSITE" id="PS00587">
    <property type="entry name" value="GLYCOSYL_HYDROL_F17"/>
    <property type="match status" value="1"/>
</dbReference>
<dbReference type="Gene3D" id="3.20.20.80">
    <property type="entry name" value="Glycosidases"/>
    <property type="match status" value="1"/>
</dbReference>
<evidence type="ECO:0000313" key="20">
    <source>
        <dbReference type="Proteomes" id="UP000036987"/>
    </source>
</evidence>
<feature type="chain" id="PRO_5005526867" description="glucan endo-1,3-beta-D-glucosidase" evidence="17">
    <location>
        <begin position="24"/>
        <end position="489"/>
    </location>
</feature>
<keyword evidence="8 15" id="KW-0378">Hydrolase</keyword>
<dbReference type="AlphaFoldDB" id="A0A0K9NJ10"/>
<reference evidence="20" key="1">
    <citation type="journal article" date="2016" name="Nature">
        <title>The genome of the seagrass Zostera marina reveals angiosperm adaptation to the sea.</title>
        <authorList>
            <person name="Olsen J.L."/>
            <person name="Rouze P."/>
            <person name="Verhelst B."/>
            <person name="Lin Y.-C."/>
            <person name="Bayer T."/>
            <person name="Collen J."/>
            <person name="Dattolo E."/>
            <person name="De Paoli E."/>
            <person name="Dittami S."/>
            <person name="Maumus F."/>
            <person name="Michel G."/>
            <person name="Kersting A."/>
            <person name="Lauritano C."/>
            <person name="Lohaus R."/>
            <person name="Toepel M."/>
            <person name="Tonon T."/>
            <person name="Vanneste K."/>
            <person name="Amirebrahimi M."/>
            <person name="Brakel J."/>
            <person name="Bostroem C."/>
            <person name="Chovatia M."/>
            <person name="Grimwood J."/>
            <person name="Jenkins J.W."/>
            <person name="Jueterbock A."/>
            <person name="Mraz A."/>
            <person name="Stam W.T."/>
            <person name="Tice H."/>
            <person name="Bornberg-Bauer E."/>
            <person name="Green P.J."/>
            <person name="Pearson G.A."/>
            <person name="Procaccini G."/>
            <person name="Duarte C.M."/>
            <person name="Schmutz J."/>
            <person name="Reusch T.B.H."/>
            <person name="Van de Peer Y."/>
        </authorList>
    </citation>
    <scope>NUCLEOTIDE SEQUENCE [LARGE SCALE GENOMIC DNA]</scope>
    <source>
        <strain evidence="20">cv. Finnish</strain>
    </source>
</reference>
<evidence type="ECO:0000256" key="15">
    <source>
        <dbReference type="RuleBase" id="RU004336"/>
    </source>
</evidence>
<feature type="region of interest" description="Disordered" evidence="16">
    <location>
        <begin position="348"/>
        <end position="397"/>
    </location>
</feature>
<organism evidence="19 20">
    <name type="scientific">Zostera marina</name>
    <name type="common">Eelgrass</name>
    <dbReference type="NCBI Taxonomy" id="29655"/>
    <lineage>
        <taxon>Eukaryota</taxon>
        <taxon>Viridiplantae</taxon>
        <taxon>Streptophyta</taxon>
        <taxon>Embryophyta</taxon>
        <taxon>Tracheophyta</taxon>
        <taxon>Spermatophyta</taxon>
        <taxon>Magnoliopsida</taxon>
        <taxon>Liliopsida</taxon>
        <taxon>Zosteraceae</taxon>
        <taxon>Zostera</taxon>
    </lineage>
</organism>
<protein>
    <recommendedName>
        <fullName evidence="4">glucan endo-1,3-beta-D-glucosidase</fullName>
        <ecNumber evidence="4">3.2.1.39</ecNumber>
    </recommendedName>
</protein>
<dbReference type="GO" id="GO:0009506">
    <property type="term" value="C:plasmodesma"/>
    <property type="evidence" value="ECO:0007669"/>
    <property type="project" value="UniProtKB-ARBA"/>
</dbReference>
<evidence type="ECO:0000256" key="9">
    <source>
        <dbReference type="ARBA" id="ARBA00022821"/>
    </source>
</evidence>
<dbReference type="InterPro" id="IPR012946">
    <property type="entry name" value="X8"/>
</dbReference>
<proteinExistence type="inferred from homology"/>
<comment type="subcellular location">
    <subcellularLocation>
        <location evidence="2">Cell membrane</location>
        <topology evidence="2">Lipid-anchor</topology>
        <topology evidence="2">GPI-anchor</topology>
    </subcellularLocation>
</comment>
<evidence type="ECO:0000256" key="12">
    <source>
        <dbReference type="ARBA" id="ARBA00023180"/>
    </source>
</evidence>
<evidence type="ECO:0000256" key="1">
    <source>
        <dbReference type="ARBA" id="ARBA00000382"/>
    </source>
</evidence>
<keyword evidence="12" id="KW-0325">Glycoprotein</keyword>
<evidence type="ECO:0000256" key="10">
    <source>
        <dbReference type="ARBA" id="ARBA00023136"/>
    </source>
</evidence>
<dbReference type="Gene3D" id="1.20.58.1040">
    <property type="match status" value="1"/>
</dbReference>
<comment type="catalytic activity">
    <reaction evidence="1">
        <text>Hydrolysis of (1-&gt;3)-beta-D-glucosidic linkages in (1-&gt;3)-beta-D-glucans.</text>
        <dbReference type="EC" id="3.2.1.39"/>
    </reaction>
</comment>
<dbReference type="SMART" id="SM00768">
    <property type="entry name" value="X8"/>
    <property type="match status" value="1"/>
</dbReference>
<evidence type="ECO:0000256" key="11">
    <source>
        <dbReference type="ARBA" id="ARBA00023157"/>
    </source>
</evidence>
<evidence type="ECO:0000256" key="8">
    <source>
        <dbReference type="ARBA" id="ARBA00022801"/>
    </source>
</evidence>
<evidence type="ECO:0000259" key="18">
    <source>
        <dbReference type="SMART" id="SM00768"/>
    </source>
</evidence>
<evidence type="ECO:0000256" key="2">
    <source>
        <dbReference type="ARBA" id="ARBA00004609"/>
    </source>
</evidence>
<dbReference type="GO" id="GO:0005886">
    <property type="term" value="C:plasma membrane"/>
    <property type="evidence" value="ECO:0000318"/>
    <property type="project" value="GO_Central"/>
</dbReference>
<dbReference type="GO" id="GO:0098552">
    <property type="term" value="C:side of membrane"/>
    <property type="evidence" value="ECO:0007669"/>
    <property type="project" value="UniProtKB-KW"/>
</dbReference>
<evidence type="ECO:0000256" key="5">
    <source>
        <dbReference type="ARBA" id="ARBA00022475"/>
    </source>
</evidence>
<feature type="compositionally biased region" description="Polar residues" evidence="16">
    <location>
        <begin position="351"/>
        <end position="375"/>
    </location>
</feature>
<evidence type="ECO:0000256" key="13">
    <source>
        <dbReference type="ARBA" id="ARBA00023295"/>
    </source>
</evidence>
<keyword evidence="7 17" id="KW-0732">Signal</keyword>
<dbReference type="FunFam" id="3.20.20.80:FF:000002">
    <property type="entry name" value="Glucan endo-1,3-beta-glucosidase 3"/>
    <property type="match status" value="1"/>
</dbReference>
<dbReference type="EC" id="3.2.1.39" evidence="4"/>
<evidence type="ECO:0000256" key="4">
    <source>
        <dbReference type="ARBA" id="ARBA00012780"/>
    </source>
</evidence>
<dbReference type="GO" id="GO:0042973">
    <property type="term" value="F:glucan endo-1,3-beta-D-glucosidase activity"/>
    <property type="evidence" value="ECO:0007669"/>
    <property type="project" value="UniProtKB-EC"/>
</dbReference>
<evidence type="ECO:0000256" key="7">
    <source>
        <dbReference type="ARBA" id="ARBA00022729"/>
    </source>
</evidence>
<dbReference type="GO" id="GO:0005975">
    <property type="term" value="P:carbohydrate metabolic process"/>
    <property type="evidence" value="ECO:0007669"/>
    <property type="project" value="InterPro"/>
</dbReference>
<dbReference type="OMA" id="AFIGINW"/>
<evidence type="ECO:0000256" key="16">
    <source>
        <dbReference type="SAM" id="MobiDB-lite"/>
    </source>
</evidence>
<evidence type="ECO:0000256" key="14">
    <source>
        <dbReference type="RuleBase" id="RU004335"/>
    </source>
</evidence>
<keyword evidence="9" id="KW-0611">Plant defense</keyword>
<dbReference type="EMBL" id="LFYR01002138">
    <property type="protein sequence ID" value="KMZ56744.1"/>
    <property type="molecule type" value="Genomic_DNA"/>
</dbReference>
<dbReference type="InterPro" id="IPR017853">
    <property type="entry name" value="GH"/>
</dbReference>
<evidence type="ECO:0000256" key="17">
    <source>
        <dbReference type="SAM" id="SignalP"/>
    </source>
</evidence>
<name>A0A0K9NJ10_ZOSMR</name>
<dbReference type="SUPFAM" id="SSF51445">
    <property type="entry name" value="(Trans)glycosidases"/>
    <property type="match status" value="1"/>
</dbReference>
<comment type="similarity">
    <text evidence="3 14">Belongs to the glycosyl hydrolase 17 family.</text>
</comment>
<keyword evidence="10" id="KW-0472">Membrane</keyword>
<dbReference type="Pfam" id="PF07983">
    <property type="entry name" value="X8"/>
    <property type="match status" value="1"/>
</dbReference>
<dbReference type="PANTHER" id="PTHR32227">
    <property type="entry name" value="GLUCAN ENDO-1,3-BETA-GLUCOSIDASE BG1-RELATED-RELATED"/>
    <property type="match status" value="1"/>
</dbReference>
<dbReference type="InterPro" id="IPR044965">
    <property type="entry name" value="Glyco_hydro_17_plant"/>
</dbReference>
<keyword evidence="20" id="KW-1185">Reference proteome</keyword>
<dbReference type="GO" id="GO:0006952">
    <property type="term" value="P:defense response"/>
    <property type="evidence" value="ECO:0007669"/>
    <property type="project" value="UniProtKB-KW"/>
</dbReference>
<gene>
    <name evidence="19" type="ORF">ZOSMA_91G00090</name>
</gene>
<feature type="compositionally biased region" description="Low complexity" evidence="16">
    <location>
        <begin position="387"/>
        <end position="397"/>
    </location>
</feature>
<dbReference type="Proteomes" id="UP000036987">
    <property type="component" value="Unassembled WGS sequence"/>
</dbReference>
<comment type="caution">
    <text evidence="19">The sequence shown here is derived from an EMBL/GenBank/DDBJ whole genome shotgun (WGS) entry which is preliminary data.</text>
</comment>
<keyword evidence="6" id="KW-0449">Lipoprotein</keyword>
<keyword evidence="11" id="KW-1015">Disulfide bond</keyword>
<evidence type="ECO:0000313" key="19">
    <source>
        <dbReference type="EMBL" id="KMZ56744.1"/>
    </source>
</evidence>
<sequence>MTSFAVVVVVAVLLCFVFVISDAGNVGVNWGRVANDLPSASKVVSLLKSEGINSVKLFDADPSVLAALSKSGIKVVVTVPNEELFYAATRPSYAYSWVRKNVAKYYPVVLIEAVAVGNEVFVDPHNLTKALVPAMTNIYNALVRLKLDKHVKVSSPIALSALANSYPSSAGAFREDLVGNVMKPMLDLLRKSGSHLMLNVYPFFAYSDNSDVISLDYALFRPNTGVVDANTGKRYFSLFDAQLDAVYSALKAIKFEDVKIVVSETGWPSKGDENEIGAGEENAAAYNGNLVRRVLSGNAGTPLMPESEIDVFLFALFNENQKTGPTSERNYGLFYPTEQKIYDLDFHITNGGRSSNSPRQETTRRSFSTPIVNTHTQTHSLPPPTTPTKSPTPESSSSSTWCVANGAVGAEKLQAALDYACGEGGANCEKIQPGEDCFSPDTLAAHASFAFNSYYQKKARAAGTCDFQGAAYVVSEPPMFGKCEFPTGY</sequence>
<keyword evidence="13 15" id="KW-0326">Glycosidase</keyword>
<dbReference type="OrthoDB" id="941679at2759"/>
<dbReference type="STRING" id="29655.A0A0K9NJ10"/>
<dbReference type="FunFam" id="1.20.58.1040:FF:000001">
    <property type="entry name" value="Glucan endo-1,3-beta-glucosidase 4"/>
    <property type="match status" value="1"/>
</dbReference>
<evidence type="ECO:0000256" key="6">
    <source>
        <dbReference type="ARBA" id="ARBA00022622"/>
    </source>
</evidence>
<feature type="domain" description="X8" evidence="18">
    <location>
        <begin position="400"/>
        <end position="485"/>
    </location>
</feature>
<evidence type="ECO:0000256" key="3">
    <source>
        <dbReference type="ARBA" id="ARBA00008773"/>
    </source>
</evidence>
<keyword evidence="6" id="KW-0336">GPI-anchor</keyword>